<organism evidence="2 3">
    <name type="scientific">Sporothrix schenckii 1099-18</name>
    <dbReference type="NCBI Taxonomy" id="1397361"/>
    <lineage>
        <taxon>Eukaryota</taxon>
        <taxon>Fungi</taxon>
        <taxon>Dikarya</taxon>
        <taxon>Ascomycota</taxon>
        <taxon>Pezizomycotina</taxon>
        <taxon>Sordariomycetes</taxon>
        <taxon>Sordariomycetidae</taxon>
        <taxon>Ophiostomatales</taxon>
        <taxon>Ophiostomataceae</taxon>
        <taxon>Sporothrix</taxon>
    </lineage>
</organism>
<protein>
    <submittedName>
        <fullName evidence="2">Uncharacterized protein</fullName>
    </submittedName>
</protein>
<name>A0A0F2LUN3_SPOSC</name>
<dbReference type="GeneID" id="27663236"/>
<dbReference type="AlphaFoldDB" id="A0A0F2LUN3"/>
<evidence type="ECO:0000313" key="3">
    <source>
        <dbReference type="Proteomes" id="UP000033710"/>
    </source>
</evidence>
<dbReference type="RefSeq" id="XP_016583859.1">
    <property type="nucleotide sequence ID" value="XM_016727959.1"/>
</dbReference>
<sequence length="828" mass="91017">MSSKVLGPAPTQDKRVSCVYRSNRSPHQLRFSFRRKVVRKYGRHESSLTQKQQMLTQIECVVPSSPSLRKTKLFGKELKLTACRDDHASSFPASSAEEENTSRDSSGRKQNKRRQILQKSIDRTLANTSYHTQTLTQLISKNTLLASDVDDDVYNCELHTTIQDSDDDNICPLLPSGTTSRQALLSPRQQLEVVEMTPSKPNANVTNAISNSLLFTPKATRTEIPSSQPSPFTPVWPPGRHMASQASSPISRIRQNSTSPTPSGPKRDLVSNDIKASNVSKRRRRALPNSLFVSDLRNYNGVAQQAITFMETTEKSGRLQPDKSCTSMGIEDVFQSLPVTAPSLIFAPNRQSIEGGRTVASTSGEISDSDEEGCRLSGPCIPIKRSVPRPRPNARLGSKFGDHCGNTIRHLGSPLVAHPPPPDTVAAKPISVLKLRRAAGAATLFRRGVETEVTQAWPNCETSSSLTATDRPTMSSTSGQDSNLPVDDQQYSQALESQRIPLETIRSLGPQTDRTDIIISIHPEQIRKIVMGDKDHEFRNFKLPHTVSRFWMYATRPVCELQYMAVVAAGFKQPGGINSDGGVGNAEFNAGKLVAKFAYKLVQVYQLNNPVSLDVMRKNGWAGPPRRYDYLSPAIVGSLLSNLRCAIFEETARPGLESGENSCESNEARGNCGEMPISQKIEAQLSSDRAETHEGCLPSDRSQPKAPDAFQTYRRRTTRGCQIAMIRDGSPAKNRAMPPNTPSSAWSSQATTATTASGPDSFFTGSTLPRPVSKLEKLSNKQRKQMSMQTAGMYANDVTQDILPDSLYEEVRQAPPIVIEESEDSGKE</sequence>
<gene>
    <name evidence="2" type="ORF">SPSK_01028</name>
</gene>
<feature type="region of interest" description="Disordered" evidence="1">
    <location>
        <begin position="89"/>
        <end position="114"/>
    </location>
</feature>
<proteinExistence type="predicted"/>
<feature type="region of interest" description="Disordered" evidence="1">
    <location>
        <begin position="729"/>
        <end position="788"/>
    </location>
</feature>
<dbReference type="VEuPathDB" id="FungiDB:SPSK_01028"/>
<evidence type="ECO:0000256" key="1">
    <source>
        <dbReference type="SAM" id="MobiDB-lite"/>
    </source>
</evidence>
<feature type="region of interest" description="Disordered" evidence="1">
    <location>
        <begin position="460"/>
        <end position="486"/>
    </location>
</feature>
<dbReference type="Proteomes" id="UP000033710">
    <property type="component" value="Unassembled WGS sequence"/>
</dbReference>
<feature type="compositionally biased region" description="Polar residues" evidence="1">
    <location>
        <begin position="244"/>
        <end position="261"/>
    </location>
</feature>
<dbReference type="EMBL" id="AXCR01000011">
    <property type="protein sequence ID" value="KJR81183.1"/>
    <property type="molecule type" value="Genomic_DNA"/>
</dbReference>
<accession>A0A0F2LUN3</accession>
<dbReference type="KEGG" id="ssck:SPSK_01028"/>
<reference evidence="2 3" key="2">
    <citation type="journal article" date="2015" name="Eukaryot. Cell">
        <title>Asexual propagation of a virulent clone complex in a human and feline outbreak of sporotrichosis.</title>
        <authorList>
            <person name="Teixeira Mde M."/>
            <person name="Rodrigues A.M."/>
            <person name="Tsui C.K."/>
            <person name="de Almeida L.G."/>
            <person name="Van Diepeningen A.D."/>
            <person name="van den Ende B.G."/>
            <person name="Fernandes G.F."/>
            <person name="Kano R."/>
            <person name="Hamelin R.C."/>
            <person name="Lopes-Bezerra L.M."/>
            <person name="Vasconcelos A.T."/>
            <person name="de Hoog S."/>
            <person name="de Camargo Z.P."/>
            <person name="Felipe M.S."/>
        </authorList>
    </citation>
    <scope>NUCLEOTIDE SEQUENCE [LARGE SCALE GENOMIC DNA]</scope>
    <source>
        <strain evidence="2 3">1099-18</strain>
    </source>
</reference>
<comment type="caution">
    <text evidence="2">The sequence shown here is derived from an EMBL/GenBank/DDBJ whole genome shotgun (WGS) entry which is preliminary data.</text>
</comment>
<dbReference type="OrthoDB" id="2149705at2759"/>
<reference evidence="2 3" key="1">
    <citation type="journal article" date="2014" name="BMC Genomics">
        <title>Comparative genomics of the major fungal agents of human and animal Sporotrichosis: Sporothrix schenckii and Sporothrix brasiliensis.</title>
        <authorList>
            <person name="Teixeira M.M."/>
            <person name="de Almeida L.G."/>
            <person name="Kubitschek-Barreira P."/>
            <person name="Alves F.L."/>
            <person name="Kioshima E.S."/>
            <person name="Abadio A.K."/>
            <person name="Fernandes L."/>
            <person name="Derengowski L.S."/>
            <person name="Ferreira K.S."/>
            <person name="Souza R.C."/>
            <person name="Ruiz J.C."/>
            <person name="de Andrade N.C."/>
            <person name="Paes H.C."/>
            <person name="Nicola A.M."/>
            <person name="Albuquerque P."/>
            <person name="Gerber A.L."/>
            <person name="Martins V.P."/>
            <person name="Peconick L.D."/>
            <person name="Neto A.V."/>
            <person name="Chaucanez C.B."/>
            <person name="Silva P.A."/>
            <person name="Cunha O.L."/>
            <person name="de Oliveira F.F."/>
            <person name="dos Santos T.C."/>
            <person name="Barros A.L."/>
            <person name="Soares M.A."/>
            <person name="de Oliveira L.M."/>
            <person name="Marini M.M."/>
            <person name="Villalobos-Duno H."/>
            <person name="Cunha M.M."/>
            <person name="de Hoog S."/>
            <person name="da Silveira J.F."/>
            <person name="Henrissat B."/>
            <person name="Nino-Vega G.A."/>
            <person name="Cisalpino P.S."/>
            <person name="Mora-Montes H.M."/>
            <person name="Almeida S.R."/>
            <person name="Stajich J.E."/>
            <person name="Lopes-Bezerra L.M."/>
            <person name="Vasconcelos A.T."/>
            <person name="Felipe M.S."/>
        </authorList>
    </citation>
    <scope>NUCLEOTIDE SEQUENCE [LARGE SCALE GENOMIC DNA]</scope>
    <source>
        <strain evidence="2 3">1099-18</strain>
    </source>
</reference>
<feature type="compositionally biased region" description="Low complexity" evidence="1">
    <location>
        <begin position="742"/>
        <end position="757"/>
    </location>
</feature>
<feature type="region of interest" description="Disordered" evidence="1">
    <location>
        <begin position="221"/>
        <end position="282"/>
    </location>
</feature>
<evidence type="ECO:0000313" key="2">
    <source>
        <dbReference type="EMBL" id="KJR81183.1"/>
    </source>
</evidence>